<dbReference type="Proteomes" id="UP000281391">
    <property type="component" value="Chromosome"/>
</dbReference>
<dbReference type="Gene3D" id="3.30.420.310">
    <property type="entry name" value="2-keto-3-deoxy-galactonokinase, C-terminal domain"/>
    <property type="match status" value="1"/>
</dbReference>
<dbReference type="CDD" id="cd24012">
    <property type="entry name" value="ASKHA_NBD_KDGal-kinase"/>
    <property type="match status" value="1"/>
</dbReference>
<accession>A0A3S4DM27</accession>
<sequence>MRGKGMIDDYIAIDWGSTQLRAWHVQHGDCIHSLNLPVGVSRLKGQAPRDIFQRYIAPWRGNRNIPVMMAGMIGSEAGWQTVPYLDCPVRLEDIGSQCQRVDENVWIVPGLKTVRDGACNVMRGEETQLLGAAQLSPASCYVLPGTHCKWVWSPQASIEDFTTVMTGELHHLLLSHSLIGHALPEQQEDAAAFRQGLATGVDSPALLPKLFETRARWLLGALKKESVSDYLSGLLIGAELATQTGQRQPSSVTLVGAEPLLMRYQAAFDLLGITVSQCSGDSAFLQGIKRIINDGY</sequence>
<name>A0A3S4DM27_SEROD</name>
<keyword evidence="1" id="KW-0808">Transferase</keyword>
<dbReference type="GO" id="GO:0034194">
    <property type="term" value="P:D-galactonate catabolic process"/>
    <property type="evidence" value="ECO:0007669"/>
    <property type="project" value="InterPro"/>
</dbReference>
<reference evidence="1 2" key="1">
    <citation type="submission" date="2018-12" db="EMBL/GenBank/DDBJ databases">
        <authorList>
            <consortium name="Pathogen Informatics"/>
        </authorList>
    </citation>
    <scope>NUCLEOTIDE SEQUENCE [LARGE SCALE GENOMIC DNA]</scope>
    <source>
        <strain evidence="1 2">NCTC11214</strain>
    </source>
</reference>
<proteinExistence type="predicted"/>
<evidence type="ECO:0000313" key="1">
    <source>
        <dbReference type="EMBL" id="VDZ61133.1"/>
    </source>
</evidence>
<dbReference type="AlphaFoldDB" id="A0A3S4DM27"/>
<dbReference type="Pfam" id="PF05035">
    <property type="entry name" value="DGOK"/>
    <property type="match status" value="1"/>
</dbReference>
<dbReference type="Gene3D" id="3.30.420.300">
    <property type="entry name" value="2-keto-3-deoxy-galactonokinase, substrate binding domain"/>
    <property type="match status" value="1"/>
</dbReference>
<gene>
    <name evidence="1" type="ORF">NCTC11214_03644</name>
</gene>
<organism evidence="1 2">
    <name type="scientific">Serratia odorifera</name>
    <dbReference type="NCBI Taxonomy" id="618"/>
    <lineage>
        <taxon>Bacteria</taxon>
        <taxon>Pseudomonadati</taxon>
        <taxon>Pseudomonadota</taxon>
        <taxon>Gammaproteobacteria</taxon>
        <taxon>Enterobacterales</taxon>
        <taxon>Yersiniaceae</taxon>
        <taxon>Serratia</taxon>
    </lineage>
</organism>
<dbReference type="InterPro" id="IPR042257">
    <property type="entry name" value="DGOK_C"/>
</dbReference>
<dbReference type="InterPro" id="IPR007729">
    <property type="entry name" value="DGOK"/>
</dbReference>
<dbReference type="GO" id="GO:0008671">
    <property type="term" value="F:2-dehydro-3-deoxygalactonokinase activity"/>
    <property type="evidence" value="ECO:0007669"/>
    <property type="project" value="InterPro"/>
</dbReference>
<dbReference type="KEGG" id="sof:NCTC11214_03644"/>
<keyword evidence="1" id="KW-0418">Kinase</keyword>
<dbReference type="EMBL" id="LR134117">
    <property type="protein sequence ID" value="VDZ61133.1"/>
    <property type="molecule type" value="Genomic_DNA"/>
</dbReference>
<evidence type="ECO:0000313" key="2">
    <source>
        <dbReference type="Proteomes" id="UP000281391"/>
    </source>
</evidence>
<protein>
    <submittedName>
        <fullName evidence="1">2-keto-3-deoxy-galactonokinase</fullName>
    </submittedName>
</protein>
<dbReference type="InterPro" id="IPR042258">
    <property type="entry name" value="DGOK_N"/>
</dbReference>